<comment type="caution">
    <text evidence="2">The sequence shown here is derived from an EMBL/GenBank/DDBJ whole genome shotgun (WGS) entry which is preliminary data.</text>
</comment>
<evidence type="ECO:0000259" key="1">
    <source>
        <dbReference type="Pfam" id="PF04909"/>
    </source>
</evidence>
<organism evidence="2 3">
    <name type="scientific">Candidatus Fischerbacteria bacterium RBG_13_37_8</name>
    <dbReference type="NCBI Taxonomy" id="1817863"/>
    <lineage>
        <taxon>Bacteria</taxon>
        <taxon>Candidatus Fischeribacteriota</taxon>
    </lineage>
</organism>
<dbReference type="Proteomes" id="UP000178943">
    <property type="component" value="Unassembled WGS sequence"/>
</dbReference>
<dbReference type="SUPFAM" id="SSF51556">
    <property type="entry name" value="Metallo-dependent hydrolases"/>
    <property type="match status" value="1"/>
</dbReference>
<dbReference type="GO" id="GO:0016787">
    <property type="term" value="F:hydrolase activity"/>
    <property type="evidence" value="ECO:0007669"/>
    <property type="project" value="InterPro"/>
</dbReference>
<sequence length="422" mass="49018">MNRESFSHCKNGTGMIYLINQIIMKKDYPVKLMRNIIRFVLVLFCFFQFLCEGIVCEENEYVDVHIHLDPMALQKEGFSFTKRSNNPRKSNEEKIDYKDLGKNIISIMDKMGVERAMLMPPPQVPSQQGIKYTYATCLSVIKYYPDRLLLGGGGDNLNPLIYQYGREEITQEIRAQFRKEAEKLVKAGIKVFGEMAALHLSMQEHHIFSQVDPDHPLFLLLADIAAEHNIPIDLHMEAVPEDILMPEAILKISSRNPKKLKANISGLENLLKHNRKAKIVWQHIGWDNIGFMTIERLTGLLKKHSNLYLAIRVEYRQMQMDKSGKMANRIVDDNWKIYPEWVKFMTDFSDRIVVGSDDFMGMIKQQARPKDSFKETWRIMEQLPEEIARKIGRSNAVRIYNLHDKIAGPFNYSSQFVELNTK</sequence>
<proteinExistence type="predicted"/>
<dbReference type="AlphaFoldDB" id="A0A1F5VXG7"/>
<gene>
    <name evidence="2" type="ORF">A2Y62_20460</name>
</gene>
<dbReference type="Pfam" id="PF04909">
    <property type="entry name" value="Amidohydro_2"/>
    <property type="match status" value="1"/>
</dbReference>
<feature type="domain" description="Amidohydrolase-related" evidence="1">
    <location>
        <begin position="210"/>
        <end position="402"/>
    </location>
</feature>
<dbReference type="InterPro" id="IPR006680">
    <property type="entry name" value="Amidohydro-rel"/>
</dbReference>
<accession>A0A1F5VXG7</accession>
<dbReference type="InterPro" id="IPR032466">
    <property type="entry name" value="Metal_Hydrolase"/>
</dbReference>
<evidence type="ECO:0000313" key="2">
    <source>
        <dbReference type="EMBL" id="OGF68015.1"/>
    </source>
</evidence>
<dbReference type="STRING" id="1817863.A2Y62_20460"/>
<name>A0A1F5VXG7_9BACT</name>
<reference evidence="2 3" key="1">
    <citation type="journal article" date="2016" name="Nat. Commun.">
        <title>Thousands of microbial genomes shed light on interconnected biogeochemical processes in an aquifer system.</title>
        <authorList>
            <person name="Anantharaman K."/>
            <person name="Brown C.T."/>
            <person name="Hug L.A."/>
            <person name="Sharon I."/>
            <person name="Castelle C.J."/>
            <person name="Probst A.J."/>
            <person name="Thomas B.C."/>
            <person name="Singh A."/>
            <person name="Wilkins M.J."/>
            <person name="Karaoz U."/>
            <person name="Brodie E.L."/>
            <person name="Williams K.H."/>
            <person name="Hubbard S.S."/>
            <person name="Banfield J.F."/>
        </authorList>
    </citation>
    <scope>NUCLEOTIDE SEQUENCE [LARGE SCALE GENOMIC DNA]</scope>
</reference>
<dbReference type="EMBL" id="MFGW01000033">
    <property type="protein sequence ID" value="OGF68015.1"/>
    <property type="molecule type" value="Genomic_DNA"/>
</dbReference>
<dbReference type="Gene3D" id="3.20.20.140">
    <property type="entry name" value="Metal-dependent hydrolases"/>
    <property type="match status" value="1"/>
</dbReference>
<evidence type="ECO:0000313" key="3">
    <source>
        <dbReference type="Proteomes" id="UP000178943"/>
    </source>
</evidence>
<protein>
    <recommendedName>
        <fullName evidence="1">Amidohydrolase-related domain-containing protein</fullName>
    </recommendedName>
</protein>